<proteinExistence type="predicted"/>
<reference evidence="2" key="1">
    <citation type="journal article" date="2023" name="Mol. Phylogenet. Evol.">
        <title>Genome-scale phylogeny and comparative genomics of the fungal order Sordariales.</title>
        <authorList>
            <person name="Hensen N."/>
            <person name="Bonometti L."/>
            <person name="Westerberg I."/>
            <person name="Brannstrom I.O."/>
            <person name="Guillou S."/>
            <person name="Cros-Aarteil S."/>
            <person name="Calhoun S."/>
            <person name="Haridas S."/>
            <person name="Kuo A."/>
            <person name="Mondo S."/>
            <person name="Pangilinan J."/>
            <person name="Riley R."/>
            <person name="LaButti K."/>
            <person name="Andreopoulos B."/>
            <person name="Lipzen A."/>
            <person name="Chen C."/>
            <person name="Yan M."/>
            <person name="Daum C."/>
            <person name="Ng V."/>
            <person name="Clum A."/>
            <person name="Steindorff A."/>
            <person name="Ohm R.A."/>
            <person name="Martin F."/>
            <person name="Silar P."/>
            <person name="Natvig D.O."/>
            <person name="Lalanne C."/>
            <person name="Gautier V."/>
            <person name="Ament-Velasquez S.L."/>
            <person name="Kruys A."/>
            <person name="Hutchinson M.I."/>
            <person name="Powell A.J."/>
            <person name="Barry K."/>
            <person name="Miller A.N."/>
            <person name="Grigoriev I.V."/>
            <person name="Debuchy R."/>
            <person name="Gladieux P."/>
            <person name="Hiltunen Thoren M."/>
            <person name="Johannesson H."/>
        </authorList>
    </citation>
    <scope>NUCLEOTIDE SEQUENCE</scope>
    <source>
        <strain evidence="2">CBS 123565</strain>
    </source>
</reference>
<gene>
    <name evidence="2" type="ORF">BT67DRAFT_262937</name>
</gene>
<organism evidence="2 3">
    <name type="scientific">Trichocladium antarcticum</name>
    <dbReference type="NCBI Taxonomy" id="1450529"/>
    <lineage>
        <taxon>Eukaryota</taxon>
        <taxon>Fungi</taxon>
        <taxon>Dikarya</taxon>
        <taxon>Ascomycota</taxon>
        <taxon>Pezizomycotina</taxon>
        <taxon>Sordariomycetes</taxon>
        <taxon>Sordariomycetidae</taxon>
        <taxon>Sordariales</taxon>
        <taxon>Chaetomiaceae</taxon>
        <taxon>Trichocladium</taxon>
    </lineage>
</organism>
<dbReference type="SUPFAM" id="SSF54768">
    <property type="entry name" value="dsRNA-binding domain-like"/>
    <property type="match status" value="1"/>
</dbReference>
<feature type="compositionally biased region" description="Basic and acidic residues" evidence="1">
    <location>
        <begin position="274"/>
        <end position="293"/>
    </location>
</feature>
<reference evidence="2" key="2">
    <citation type="submission" date="2023-05" db="EMBL/GenBank/DDBJ databases">
        <authorList>
            <consortium name="Lawrence Berkeley National Laboratory"/>
            <person name="Steindorff A."/>
            <person name="Hensen N."/>
            <person name="Bonometti L."/>
            <person name="Westerberg I."/>
            <person name="Brannstrom I.O."/>
            <person name="Guillou S."/>
            <person name="Cros-Aarteil S."/>
            <person name="Calhoun S."/>
            <person name="Haridas S."/>
            <person name="Kuo A."/>
            <person name="Mondo S."/>
            <person name="Pangilinan J."/>
            <person name="Riley R."/>
            <person name="Labutti K."/>
            <person name="Andreopoulos B."/>
            <person name="Lipzen A."/>
            <person name="Chen C."/>
            <person name="Yanf M."/>
            <person name="Daum C."/>
            <person name="Ng V."/>
            <person name="Clum A."/>
            <person name="Ohm R."/>
            <person name="Martin F."/>
            <person name="Silar P."/>
            <person name="Natvig D."/>
            <person name="Lalanne C."/>
            <person name="Gautier V."/>
            <person name="Ament-Velasquez S.L."/>
            <person name="Kruys A."/>
            <person name="Hutchinson M.I."/>
            <person name="Powell A.J."/>
            <person name="Barry K."/>
            <person name="Miller A.N."/>
            <person name="Grigoriev I.V."/>
            <person name="Debuchy R."/>
            <person name="Gladieux P."/>
            <person name="Thoren M.H."/>
            <person name="Johannesson H."/>
        </authorList>
    </citation>
    <scope>NUCLEOTIDE SEQUENCE</scope>
    <source>
        <strain evidence="2">CBS 123565</strain>
    </source>
</reference>
<feature type="compositionally biased region" description="Polar residues" evidence="1">
    <location>
        <begin position="405"/>
        <end position="416"/>
    </location>
</feature>
<feature type="compositionally biased region" description="Polar residues" evidence="1">
    <location>
        <begin position="430"/>
        <end position="440"/>
    </location>
</feature>
<feature type="region of interest" description="Disordered" evidence="1">
    <location>
        <begin position="1"/>
        <end position="150"/>
    </location>
</feature>
<feature type="compositionally biased region" description="Basic and acidic residues" evidence="1">
    <location>
        <begin position="452"/>
        <end position="465"/>
    </location>
</feature>
<feature type="compositionally biased region" description="Basic and acidic residues" evidence="1">
    <location>
        <begin position="68"/>
        <end position="82"/>
    </location>
</feature>
<comment type="caution">
    <text evidence="2">The sequence shown here is derived from an EMBL/GenBank/DDBJ whole genome shotgun (WGS) entry which is preliminary data.</text>
</comment>
<feature type="compositionally biased region" description="Polar residues" evidence="1">
    <location>
        <begin position="256"/>
        <end position="265"/>
    </location>
</feature>
<keyword evidence="3" id="KW-1185">Reference proteome</keyword>
<dbReference type="EMBL" id="MU853405">
    <property type="protein sequence ID" value="KAK4135862.1"/>
    <property type="molecule type" value="Genomic_DNA"/>
</dbReference>
<feature type="compositionally biased region" description="Basic and acidic residues" evidence="1">
    <location>
        <begin position="352"/>
        <end position="377"/>
    </location>
</feature>
<accession>A0AAN6ZEX9</accession>
<evidence type="ECO:0000256" key="1">
    <source>
        <dbReference type="SAM" id="MobiDB-lite"/>
    </source>
</evidence>
<evidence type="ECO:0000313" key="2">
    <source>
        <dbReference type="EMBL" id="KAK4135862.1"/>
    </source>
</evidence>
<name>A0AAN6ZEX9_9PEZI</name>
<dbReference type="AlphaFoldDB" id="A0AAN6ZEX9"/>
<protein>
    <submittedName>
        <fullName evidence="2">Uncharacterized protein</fullName>
    </submittedName>
</protein>
<feature type="region of interest" description="Disordered" evidence="1">
    <location>
        <begin position="328"/>
        <end position="465"/>
    </location>
</feature>
<evidence type="ECO:0000313" key="3">
    <source>
        <dbReference type="Proteomes" id="UP001304895"/>
    </source>
</evidence>
<sequence length="465" mass="50991">MATGNLTFSLPFRPIASARKSDVGSTLPPLPRAGDAPVKRESTSPVGLRPARSSRRSRQYYSSTGPIAEKDTPQERFKEAMKRFGRVGPSRRSSGRRRAGAPTGSNAGVSSPPAAGGLQPNPAGLPGGPILTGRNSYPLRSPKAENSRNRATARLATAHPGQPNPIMLLSFECQARGFNPVWDMRQKRNGRFTCFVSLAGHWVIDEEQFPSEAAAKTAAAERALRVIWAGGVNASRVQNALVPMQVDSDLQEDTEMTGTANNETTAPVAAPQRRGTERADSRSEHTALLDQVRRATGVSLPESARDNPDATRAFLEGLAVGARLAGPALGRSRRSRRARSFSPSTIPSRPVNHRERSPRYASDRYRERSPAHWRDGRMPPALLYSGRGIGDYYRPPMDRPAEEGLSQNRPAQNRPAQNRPPMDRPAEEGLSQNRPAQNRPAQDHRIGRHRFQHPEDTFGRLSRQD</sequence>
<dbReference type="Gene3D" id="3.30.160.20">
    <property type="match status" value="1"/>
</dbReference>
<feature type="region of interest" description="Disordered" evidence="1">
    <location>
        <begin position="250"/>
        <end position="308"/>
    </location>
</feature>
<dbReference type="Proteomes" id="UP001304895">
    <property type="component" value="Unassembled WGS sequence"/>
</dbReference>